<accession>A0A9X7P6X6</accession>
<name>A0A9X7P6X6_9FIRM</name>
<dbReference type="EMBL" id="PVXL01000026">
    <property type="protein sequence ID" value="PRR75371.1"/>
    <property type="molecule type" value="Genomic_DNA"/>
</dbReference>
<reference evidence="1 2" key="1">
    <citation type="submission" date="2018-03" db="EMBL/GenBank/DDBJ databases">
        <title>Genome sequence of Moorella stamsii DSM 26217.</title>
        <authorList>
            <person name="Poehlein A."/>
            <person name="Daniel R."/>
        </authorList>
    </citation>
    <scope>NUCLEOTIDE SEQUENCE [LARGE SCALE GENOMIC DNA]</scope>
    <source>
        <strain evidence="2">DSM 26217</strain>
    </source>
</reference>
<dbReference type="Gene3D" id="3.20.20.70">
    <property type="entry name" value="Aldolase class I"/>
    <property type="match status" value="1"/>
</dbReference>
<organism evidence="1 2">
    <name type="scientific">Neomoorella stamsii</name>
    <dbReference type="NCBI Taxonomy" id="1266720"/>
    <lineage>
        <taxon>Bacteria</taxon>
        <taxon>Bacillati</taxon>
        <taxon>Bacillota</taxon>
        <taxon>Clostridia</taxon>
        <taxon>Neomoorellales</taxon>
        <taxon>Neomoorellaceae</taxon>
        <taxon>Neomoorella</taxon>
    </lineage>
</organism>
<dbReference type="AlphaFoldDB" id="A0A9X7P6X6"/>
<dbReference type="InterPro" id="IPR013785">
    <property type="entry name" value="Aldolase_TIM"/>
</dbReference>
<evidence type="ECO:0000313" key="1">
    <source>
        <dbReference type="EMBL" id="PRR75371.1"/>
    </source>
</evidence>
<comment type="caution">
    <text evidence="1">The sequence shown here is derived from an EMBL/GenBank/DDBJ whole genome shotgun (WGS) entry which is preliminary data.</text>
</comment>
<dbReference type="RefSeq" id="WP_153060774.1">
    <property type="nucleotide sequence ID" value="NZ_PVXL01000026.1"/>
</dbReference>
<gene>
    <name evidence="1" type="ORF">MOST_09270</name>
</gene>
<protein>
    <submittedName>
        <fullName evidence="1">Uncharacterized protein</fullName>
    </submittedName>
</protein>
<evidence type="ECO:0000313" key="2">
    <source>
        <dbReference type="Proteomes" id="UP000239430"/>
    </source>
</evidence>
<sequence>MTSPNPSSWCAYSRKRLALVSISAGNPYYTNPEVTHPFDIPPKGADLPAEHPLESVARMFKITREIQEAEPGLAVVGSGYSWLRQFFGHAAAANIARGAATLAGAGRLAFAYPDFARDLLINGQLDERQVCIACSRCTQIMRDGGRTGYVVRDVEIYLPIYKEISLAP</sequence>
<dbReference type="Proteomes" id="UP000239430">
    <property type="component" value="Unassembled WGS sequence"/>
</dbReference>
<keyword evidence="2" id="KW-1185">Reference proteome</keyword>
<proteinExistence type="predicted"/>